<dbReference type="Proteomes" id="UP000198982">
    <property type="component" value="Unassembled WGS sequence"/>
</dbReference>
<protein>
    <submittedName>
        <fullName evidence="1">Uncharacterized protein</fullName>
    </submittedName>
</protein>
<evidence type="ECO:0000313" key="1">
    <source>
        <dbReference type="EMBL" id="SED34786.1"/>
    </source>
</evidence>
<proteinExistence type="predicted"/>
<name>A0A1H4ZX39_9PSED</name>
<reference evidence="2" key="1">
    <citation type="submission" date="2016-10" db="EMBL/GenBank/DDBJ databases">
        <authorList>
            <person name="Varghese N."/>
            <person name="Submissions S."/>
        </authorList>
    </citation>
    <scope>NUCLEOTIDE SEQUENCE [LARGE SCALE GENOMIC DNA]</scope>
    <source>
        <strain evidence="2">DSM 9751</strain>
    </source>
</reference>
<gene>
    <name evidence="1" type="ORF">SAMN05216178_6883</name>
</gene>
<sequence>MEIRISFDYREVTPASNGKRHSVTTYTDGLLISSIPEVSSQEAPVALIKTVQGERIEYRHFGGRLWTPDDSITAQAEISTSAPKSSLEILFSRQLRSGGRNECISQLNELISNLIAIDGRMHIKADEPFYHVMTFGLGGNHGSTALVVGSTPHDGQKPTSRRARRRRPLAFKRTKHGPASIVTGSAVLAGWRRLKIEQRHSATSMKAMPPSSRYGAPCICAIEQRSRRCLTQD</sequence>
<dbReference type="EMBL" id="FNTJ01000003">
    <property type="protein sequence ID" value="SED34786.1"/>
    <property type="molecule type" value="Genomic_DNA"/>
</dbReference>
<dbReference type="AlphaFoldDB" id="A0A1H4ZX39"/>
<organism evidence="1 2">
    <name type="scientific">Pseudomonas saponiphila</name>
    <dbReference type="NCBI Taxonomy" id="556534"/>
    <lineage>
        <taxon>Bacteria</taxon>
        <taxon>Pseudomonadati</taxon>
        <taxon>Pseudomonadota</taxon>
        <taxon>Gammaproteobacteria</taxon>
        <taxon>Pseudomonadales</taxon>
        <taxon>Pseudomonadaceae</taxon>
        <taxon>Pseudomonas</taxon>
    </lineage>
</organism>
<keyword evidence="2" id="KW-1185">Reference proteome</keyword>
<dbReference type="RefSeq" id="WP_092320852.1">
    <property type="nucleotide sequence ID" value="NZ_FNTJ01000003.1"/>
</dbReference>
<evidence type="ECO:0000313" key="2">
    <source>
        <dbReference type="Proteomes" id="UP000198982"/>
    </source>
</evidence>
<accession>A0A1H4ZX39</accession>